<dbReference type="CDD" id="cd08547">
    <property type="entry name" value="Type_II_cohesin"/>
    <property type="match status" value="1"/>
</dbReference>
<accession>A0A1V1PFY4</accession>
<comment type="caution">
    <text evidence="2">The sequence shown here is derived from an EMBL/GenBank/DDBJ whole genome shotgun (WGS) entry which is preliminary data.</text>
</comment>
<evidence type="ECO:0000313" key="2">
    <source>
        <dbReference type="EMBL" id="ETR73686.1"/>
    </source>
</evidence>
<keyword evidence="1" id="KW-0472">Membrane</keyword>
<keyword evidence="1" id="KW-0812">Transmembrane</keyword>
<dbReference type="InterPro" id="IPR008965">
    <property type="entry name" value="CBM2/CBM3_carb-bd_dom_sf"/>
</dbReference>
<sequence length="392" mass="44093">MTTGESNIVRRLLYAIAGVIAMLFIYTNQAAAEYQQVSLEPDNTTQSVGSTFSIAVNYDVSNNNKKLSGIGVSIHFDSSKIEYITYQNSTMTSTMISDPICKDESSDDDRDRNTDKVVVLAWADLNNTGWPNKNLPLKLLDLRFKTKDSFTDGNTTLNISKVSTNVYYSFKAVGTTIQSLSSQEISLKEGWNLFSFSVNKVYYETASPPDIPLLTNAEPVKVESLSDVLESIDGDYDFLLNMEASGQRMYTSDPLLSMLNDLHYLAVGYGYWIRMNKAGTLRLTGQLANPTDSLALHKGWNLVGCWHTKVQYDSDEPPAIDFPNTVQDQDFNQVNSLSEVFSSIDNDYTFIIRFSDFFTTDPILMSLNSLHYVGPGYAYWIYTNQETILQYE</sequence>
<name>A0A1V1PFY4_9BACT</name>
<protein>
    <recommendedName>
        <fullName evidence="4">Cohesin domain-containing protein</fullName>
    </recommendedName>
</protein>
<dbReference type="GO" id="GO:0030246">
    <property type="term" value="F:carbohydrate binding"/>
    <property type="evidence" value="ECO:0007669"/>
    <property type="project" value="InterPro"/>
</dbReference>
<dbReference type="Gene3D" id="2.60.40.680">
    <property type="match status" value="1"/>
</dbReference>
<organism evidence="2 3">
    <name type="scientific">Candidatus Magnetoglobus multicellularis str. Araruama</name>
    <dbReference type="NCBI Taxonomy" id="890399"/>
    <lineage>
        <taxon>Bacteria</taxon>
        <taxon>Pseudomonadati</taxon>
        <taxon>Thermodesulfobacteriota</taxon>
        <taxon>Desulfobacteria</taxon>
        <taxon>Desulfobacterales</taxon>
        <taxon>Desulfobacteraceae</taxon>
        <taxon>Candidatus Magnetoglobus</taxon>
    </lineage>
</organism>
<dbReference type="SUPFAM" id="SSF49384">
    <property type="entry name" value="Carbohydrate-binding domain"/>
    <property type="match status" value="1"/>
</dbReference>
<feature type="transmembrane region" description="Helical" evidence="1">
    <location>
        <begin position="12"/>
        <end position="31"/>
    </location>
</feature>
<proteinExistence type="predicted"/>
<reference evidence="3" key="1">
    <citation type="submission" date="2012-11" db="EMBL/GenBank/DDBJ databases">
        <authorList>
            <person name="Lucero-Rivera Y.E."/>
            <person name="Tovar-Ramirez D."/>
        </authorList>
    </citation>
    <scope>NUCLEOTIDE SEQUENCE [LARGE SCALE GENOMIC DNA]</scope>
    <source>
        <strain evidence="3">Araruama</strain>
    </source>
</reference>
<evidence type="ECO:0000313" key="3">
    <source>
        <dbReference type="Proteomes" id="UP000189670"/>
    </source>
</evidence>
<dbReference type="EMBL" id="ATBP01000044">
    <property type="protein sequence ID" value="ETR73686.1"/>
    <property type="molecule type" value="Genomic_DNA"/>
</dbReference>
<gene>
    <name evidence="2" type="ORF">OMM_00775</name>
</gene>
<keyword evidence="1" id="KW-1133">Transmembrane helix</keyword>
<dbReference type="AlphaFoldDB" id="A0A1V1PFY4"/>
<evidence type="ECO:0008006" key="4">
    <source>
        <dbReference type="Google" id="ProtNLM"/>
    </source>
</evidence>
<dbReference type="Proteomes" id="UP000189670">
    <property type="component" value="Unassembled WGS sequence"/>
</dbReference>
<evidence type="ECO:0000256" key="1">
    <source>
        <dbReference type="SAM" id="Phobius"/>
    </source>
</evidence>